<gene>
    <name evidence="2" type="ORF">DXB93_17930</name>
</gene>
<feature type="coiled-coil region" evidence="1">
    <location>
        <begin position="9"/>
        <end position="43"/>
    </location>
</feature>
<dbReference type="EMBL" id="QUSL01000056">
    <property type="protein sequence ID" value="RGD77436.1"/>
    <property type="molecule type" value="Genomic_DNA"/>
</dbReference>
<dbReference type="AlphaFoldDB" id="A0A3E3E6F5"/>
<evidence type="ECO:0000313" key="3">
    <source>
        <dbReference type="Proteomes" id="UP000261032"/>
    </source>
</evidence>
<dbReference type="Proteomes" id="UP000261032">
    <property type="component" value="Unassembled WGS sequence"/>
</dbReference>
<accession>A0A3E3E6F5</accession>
<dbReference type="RefSeq" id="WP_117582620.1">
    <property type="nucleotide sequence ID" value="NZ_JAHOLO010000076.1"/>
</dbReference>
<evidence type="ECO:0000313" key="2">
    <source>
        <dbReference type="EMBL" id="RGD77436.1"/>
    </source>
</evidence>
<comment type="caution">
    <text evidence="2">The sequence shown here is derived from an EMBL/GenBank/DDBJ whole genome shotgun (WGS) entry which is preliminary data.</text>
</comment>
<organism evidence="2 3">
    <name type="scientific">Thomasclavelia ramosa</name>
    <dbReference type="NCBI Taxonomy" id="1547"/>
    <lineage>
        <taxon>Bacteria</taxon>
        <taxon>Bacillati</taxon>
        <taxon>Bacillota</taxon>
        <taxon>Erysipelotrichia</taxon>
        <taxon>Erysipelotrichales</taxon>
        <taxon>Coprobacillaceae</taxon>
        <taxon>Thomasclavelia</taxon>
    </lineage>
</organism>
<protein>
    <submittedName>
        <fullName evidence="2">Uncharacterized protein</fullName>
    </submittedName>
</protein>
<keyword evidence="1" id="KW-0175">Coiled coil</keyword>
<reference evidence="2 3" key="1">
    <citation type="submission" date="2018-08" db="EMBL/GenBank/DDBJ databases">
        <title>A genome reference for cultivated species of the human gut microbiota.</title>
        <authorList>
            <person name="Zou Y."/>
            <person name="Xue W."/>
            <person name="Luo G."/>
        </authorList>
    </citation>
    <scope>NUCLEOTIDE SEQUENCE [LARGE SCALE GENOMIC DNA]</scope>
    <source>
        <strain evidence="2 3">OM06-4</strain>
    </source>
</reference>
<proteinExistence type="predicted"/>
<sequence>MNNELIKTIDGLEKNKEKNLKIIEKCKKEIAFLTKENKQINSSIKKLKILEGKYIVLDKKVKDTINPQKDIPNDESSYD</sequence>
<evidence type="ECO:0000256" key="1">
    <source>
        <dbReference type="SAM" id="Coils"/>
    </source>
</evidence>
<name>A0A3E3E6F5_9FIRM</name>